<accession>A0AA86NED2</accession>
<dbReference type="AlphaFoldDB" id="A0AA86NED2"/>
<evidence type="ECO:0000313" key="6">
    <source>
        <dbReference type="EMBL" id="CAL6106495.1"/>
    </source>
</evidence>
<keyword evidence="7" id="KW-1185">Reference proteome</keyword>
<dbReference type="EMBL" id="CATOUU010000139">
    <property type="protein sequence ID" value="CAI9917798.1"/>
    <property type="molecule type" value="Genomic_DNA"/>
</dbReference>
<dbReference type="SUPFAM" id="SSF53955">
    <property type="entry name" value="Lysozyme-like"/>
    <property type="match status" value="1"/>
</dbReference>
<comment type="caution">
    <text evidence="3">The sequence shown here is derived from an EMBL/GenBank/DDBJ whole genome shotgun (WGS) entry which is preliminary data.</text>
</comment>
<dbReference type="InterPro" id="IPR002477">
    <property type="entry name" value="Peptidoglycan-bd-like"/>
</dbReference>
<gene>
    <name evidence="3" type="ORF">HINF_LOCUS5443</name>
    <name evidence="4" type="ORF">HINF_LOCUS6282</name>
    <name evidence="5" type="ORF">HINF_LOCUS71383</name>
    <name evidence="6" type="ORF">HINF_LOCUS73770</name>
</gene>
<dbReference type="Pfam" id="PF01471">
    <property type="entry name" value="PG_binding_1"/>
    <property type="match status" value="2"/>
</dbReference>
<dbReference type="InterPro" id="IPR036365">
    <property type="entry name" value="PGBD-like_sf"/>
</dbReference>
<dbReference type="PANTHER" id="PTHR34408">
    <property type="entry name" value="FAMILY PROTEIN, PUTATIVE-RELATED"/>
    <property type="match status" value="1"/>
</dbReference>
<dbReference type="InterPro" id="IPR052354">
    <property type="entry name" value="Cell_Wall_Dynamics_Protein"/>
</dbReference>
<dbReference type="Gene3D" id="1.10.101.10">
    <property type="entry name" value="PGBD-like superfamily/PGBD"/>
    <property type="match status" value="2"/>
</dbReference>
<name>A0AA86NED2_9EUKA</name>
<dbReference type="EMBL" id="CATOUU010000162">
    <property type="protein sequence ID" value="CAI9918637.1"/>
    <property type="molecule type" value="Genomic_DNA"/>
</dbReference>
<dbReference type="PANTHER" id="PTHR34408:SF1">
    <property type="entry name" value="GLYCOSYL HYDROLASE FAMILY 19 DOMAIN-CONTAINING PROTEIN HI_1415"/>
    <property type="match status" value="1"/>
</dbReference>
<keyword evidence="1" id="KW-0812">Transmembrane</keyword>
<reference evidence="3" key="1">
    <citation type="submission" date="2023-06" db="EMBL/GenBank/DDBJ databases">
        <authorList>
            <person name="Kurt Z."/>
        </authorList>
    </citation>
    <scope>NUCLEOTIDE SEQUENCE</scope>
</reference>
<dbReference type="InterPro" id="IPR036366">
    <property type="entry name" value="PGBDSf"/>
</dbReference>
<evidence type="ECO:0000313" key="5">
    <source>
        <dbReference type="EMBL" id="CAL6101839.1"/>
    </source>
</evidence>
<evidence type="ECO:0000313" key="3">
    <source>
        <dbReference type="EMBL" id="CAI9917798.1"/>
    </source>
</evidence>
<evidence type="ECO:0000313" key="7">
    <source>
        <dbReference type="Proteomes" id="UP001642409"/>
    </source>
</evidence>
<dbReference type="Proteomes" id="UP001642409">
    <property type="component" value="Unassembled WGS sequence"/>
</dbReference>
<feature type="domain" description="Peptidoglycan binding-like" evidence="2">
    <location>
        <begin position="9"/>
        <end position="63"/>
    </location>
</feature>
<organism evidence="3">
    <name type="scientific">Hexamita inflata</name>
    <dbReference type="NCBI Taxonomy" id="28002"/>
    <lineage>
        <taxon>Eukaryota</taxon>
        <taxon>Metamonada</taxon>
        <taxon>Diplomonadida</taxon>
        <taxon>Hexamitidae</taxon>
        <taxon>Hexamitinae</taxon>
        <taxon>Hexamita</taxon>
    </lineage>
</organism>
<dbReference type="InterPro" id="IPR023346">
    <property type="entry name" value="Lysozyme-like_dom_sf"/>
</dbReference>
<sequence length="363" mass="38809">MTMREGSTGGNVTYLQISLLILCFDPNGIDGAFGPGTTKAVKLYQTARSFTVDGIVGPVTWGKIQTEIKTIQQLLVNKGYLSSADGLAGSATLTAVKNFQTKNGLTADGKVGPATLAKLKESSTPKPPISTSKTYVVTMAQLKQLGWTKLTDALLADLNKAISFYNLSGIQSIRHFISQCAHESALGYYTQELASGSAYEGRTDLGNTQPGDGPKYKGAGFIQMTGRSNYQSFANSIGDQKVMNGVSYVAATYPWKSAGYWWYRNGMTAFCNNGATVEQVTKKVNGGYNGLAERQKYYNKCVTIFTNGNTASLSSTSIGLIIFGVALAGILIIGICIYAIKKNKSSNLKIKLASPSKLQGSYV</sequence>
<dbReference type="EMBL" id="CAXDID020000611">
    <property type="protein sequence ID" value="CAL6106495.1"/>
    <property type="molecule type" value="Genomic_DNA"/>
</dbReference>
<keyword evidence="1" id="KW-0472">Membrane</keyword>
<evidence type="ECO:0000256" key="1">
    <source>
        <dbReference type="SAM" id="Phobius"/>
    </source>
</evidence>
<feature type="transmembrane region" description="Helical" evidence="1">
    <location>
        <begin position="318"/>
        <end position="340"/>
    </location>
</feature>
<evidence type="ECO:0000313" key="4">
    <source>
        <dbReference type="EMBL" id="CAI9918637.1"/>
    </source>
</evidence>
<dbReference type="SUPFAM" id="SSF47090">
    <property type="entry name" value="PGBD-like"/>
    <property type="match status" value="2"/>
</dbReference>
<protein>
    <submittedName>
        <fullName evidence="3">Chitinase</fullName>
    </submittedName>
</protein>
<dbReference type="EMBL" id="CAXDID020000548">
    <property type="protein sequence ID" value="CAL6101839.1"/>
    <property type="molecule type" value="Genomic_DNA"/>
</dbReference>
<dbReference type="Gene3D" id="1.10.530.10">
    <property type="match status" value="1"/>
</dbReference>
<feature type="domain" description="Peptidoglycan binding-like" evidence="2">
    <location>
        <begin position="66"/>
        <end position="119"/>
    </location>
</feature>
<keyword evidence="1" id="KW-1133">Transmembrane helix</keyword>
<evidence type="ECO:0000259" key="2">
    <source>
        <dbReference type="Pfam" id="PF01471"/>
    </source>
</evidence>
<proteinExistence type="predicted"/>
<reference evidence="5 7" key="2">
    <citation type="submission" date="2024-07" db="EMBL/GenBank/DDBJ databases">
        <authorList>
            <person name="Akdeniz Z."/>
        </authorList>
    </citation>
    <scope>NUCLEOTIDE SEQUENCE [LARGE SCALE GENOMIC DNA]</scope>
</reference>